<dbReference type="Gene3D" id="3.20.20.80">
    <property type="entry name" value="Glycosidases"/>
    <property type="match status" value="1"/>
</dbReference>
<dbReference type="InterPro" id="IPR013783">
    <property type="entry name" value="Ig-like_fold"/>
</dbReference>
<gene>
    <name evidence="4" type="ORF">P9H32_03620</name>
</gene>
<dbReference type="Gene3D" id="2.60.220.10">
    <property type="entry name" value="Polysaccharide lyase family 8-like, C-terminal"/>
    <property type="match status" value="1"/>
</dbReference>
<name>A0ABU5MU08_9BACT</name>
<evidence type="ECO:0000256" key="1">
    <source>
        <dbReference type="SAM" id="SignalP"/>
    </source>
</evidence>
<sequence length="1001" mass="111751">MGKWIIVFASAWVFVADAVSLNEAFVTPESTKVTVCDDQIETASRMAAPSEGSGFIWGGYTHASVSAWQGSILISGNNHRMELYAVGSGGDDATSSANYRGTYAYTLFDASGGTVPDAAISLSRIRVNVQRAASGQSLRWLVRDDAGQWFLSATTTSVSSGIHSINVADLSWLRVDASAEAYMNTSSNGVSRVKTAIADPASLVSISPDLSAVTGGGFYVESGDENSAEVENFILNEITWESDQIELISPLDAMEVTDIALSFRWWRLSGEDAYHLQVSSDAGFSTLLIDELVFALPGDDPQADGKAFWNDYQQVGYLPETVLPADEYYWRVRPFDTNNVAHGPWSAVRSVVLNEDHSKRLPERAISPENPLFSLEVWATDAELTENYWADYWGHIPADIKPYTCISFNRGKAFDHETWLEAYGRVKESGMNFMIMAAGPNPFQSWEPLTELEWVFQHVPNVQGIIIGESFWVYSKVQWKENAAEIIRYMNRVIQLCAKYGKYYMMADGNWMASWRWDRYFAKDERFGRGTHDQTWMDPDFLREHKAWLVFAPKSNITWDAYQMSGATQGAWLAGLFDHLGYWAESWFWRDVGFNQPFDPPLGYDEGDFKYMPPSFWNNMLMLGTAQGASVYFISGQGNTTMNEYDPDSSEPFTALWDRKGQKTPVLDNIIIPFIRALSSGALIPTKEEVLGELKIAVRPGPNDEPMNGVPSPVTYRKYDALYKGTFGVEDSAPDDHMGGEMWDIIPQTGRYPFIPILPDPVQTLSNTTDLVVVDVASLTNAVEVTALFNAYYPLRYTGDAWVNLVGDKFSIMNSKENQDVTQDFSINMEGGTITRLSGTIRPFKHILGRRANLGHSLILHANTSVTNEPTTLTLLCDSASEPMLTVEPASALLSKVWNGTELTFTLSHINYAVNIRVDLPLPVAITNMGLTAEGFYAFDVLTSADFENDIQASEDLASNGWNTVETVMNTDFFTFVDTNVPAYETRFYRIRLREKESVVE</sequence>
<feature type="domain" description="Glycosyl hydrolase family 98 central" evidence="2">
    <location>
        <begin position="364"/>
        <end position="599"/>
    </location>
</feature>
<feature type="signal peptide" evidence="1">
    <location>
        <begin position="1"/>
        <end position="18"/>
    </location>
</feature>
<protein>
    <submittedName>
        <fullName evidence="4">Glycoside hydrolase family 98 domain-containing protein</fullName>
    </submittedName>
</protein>
<dbReference type="InterPro" id="IPR013191">
    <property type="entry name" value="GH98_central"/>
</dbReference>
<evidence type="ECO:0000313" key="5">
    <source>
        <dbReference type="Proteomes" id="UP001290861"/>
    </source>
</evidence>
<evidence type="ECO:0000313" key="4">
    <source>
        <dbReference type="EMBL" id="MDZ8117704.1"/>
    </source>
</evidence>
<proteinExistence type="predicted"/>
<feature type="chain" id="PRO_5045295222" evidence="1">
    <location>
        <begin position="19"/>
        <end position="1001"/>
    </location>
</feature>
<dbReference type="GO" id="GO:0016787">
    <property type="term" value="F:hydrolase activity"/>
    <property type="evidence" value="ECO:0007669"/>
    <property type="project" value="UniProtKB-KW"/>
</dbReference>
<accession>A0ABU5MU08</accession>
<feature type="domain" description="Glycosyl hydrolase family 98 C-terminal" evidence="3">
    <location>
        <begin position="748"/>
        <end position="849"/>
    </location>
</feature>
<dbReference type="Pfam" id="PF08306">
    <property type="entry name" value="Glyco_hydro_98M"/>
    <property type="match status" value="1"/>
</dbReference>
<comment type="caution">
    <text evidence="4">The sequence shown here is derived from an EMBL/GenBank/DDBJ whole genome shotgun (WGS) entry which is preliminary data.</text>
</comment>
<keyword evidence="5" id="KW-1185">Reference proteome</keyword>
<dbReference type="EMBL" id="JARVCO010000002">
    <property type="protein sequence ID" value="MDZ8117704.1"/>
    <property type="molecule type" value="Genomic_DNA"/>
</dbReference>
<organism evidence="4 5">
    <name type="scientific">Pontiella agarivorans</name>
    <dbReference type="NCBI Taxonomy" id="3038953"/>
    <lineage>
        <taxon>Bacteria</taxon>
        <taxon>Pseudomonadati</taxon>
        <taxon>Kiritimatiellota</taxon>
        <taxon>Kiritimatiellia</taxon>
        <taxon>Kiritimatiellales</taxon>
        <taxon>Pontiellaceae</taxon>
        <taxon>Pontiella</taxon>
    </lineage>
</organism>
<keyword evidence="1" id="KW-0732">Signal</keyword>
<evidence type="ECO:0000259" key="3">
    <source>
        <dbReference type="Pfam" id="PF08307"/>
    </source>
</evidence>
<reference evidence="4 5" key="1">
    <citation type="journal article" date="2024" name="Appl. Environ. Microbiol.">
        <title>Pontiella agarivorans sp. nov., a novel marine anaerobic bacterium capable of degrading macroalgal polysaccharides and fixing nitrogen.</title>
        <authorList>
            <person name="Liu N."/>
            <person name="Kivenson V."/>
            <person name="Peng X."/>
            <person name="Cui Z."/>
            <person name="Lankiewicz T.S."/>
            <person name="Gosselin K.M."/>
            <person name="English C.J."/>
            <person name="Blair E.M."/>
            <person name="O'Malley M.A."/>
            <person name="Valentine D.L."/>
        </authorList>
    </citation>
    <scope>NUCLEOTIDE SEQUENCE [LARGE SCALE GENOMIC DNA]</scope>
    <source>
        <strain evidence="4 5">NLcol2</strain>
    </source>
</reference>
<dbReference type="RefSeq" id="WP_322607502.1">
    <property type="nucleotide sequence ID" value="NZ_JARVCO010000002.1"/>
</dbReference>
<evidence type="ECO:0000259" key="2">
    <source>
        <dbReference type="Pfam" id="PF08306"/>
    </source>
</evidence>
<dbReference type="InterPro" id="IPR011071">
    <property type="entry name" value="Lyase_8-like_C"/>
</dbReference>
<dbReference type="Gene3D" id="2.60.40.10">
    <property type="entry name" value="Immunoglobulins"/>
    <property type="match status" value="1"/>
</dbReference>
<dbReference type="Pfam" id="PF08307">
    <property type="entry name" value="Glyco_hydro_98C"/>
    <property type="match status" value="1"/>
</dbReference>
<keyword evidence="4" id="KW-0378">Hydrolase</keyword>
<dbReference type="InterPro" id="IPR013190">
    <property type="entry name" value="GH98_C"/>
</dbReference>
<dbReference type="Proteomes" id="UP001290861">
    <property type="component" value="Unassembled WGS sequence"/>
</dbReference>